<keyword evidence="8" id="KW-0378">Hydrolase</keyword>
<comment type="caution">
    <text evidence="15">The sequence shown here is derived from an EMBL/GenBank/DDBJ whole genome shotgun (WGS) entry which is preliminary data.</text>
</comment>
<evidence type="ECO:0000259" key="12">
    <source>
        <dbReference type="Pfam" id="PF00905"/>
    </source>
</evidence>
<feature type="domain" description="Glycosyl transferase family 51" evidence="13">
    <location>
        <begin position="79"/>
        <end position="245"/>
    </location>
</feature>
<comment type="similarity">
    <text evidence="3">In the N-terminal section; belongs to the glycosyltransferase 51 family.</text>
</comment>
<proteinExistence type="inferred from homology"/>
<evidence type="ECO:0000259" key="13">
    <source>
        <dbReference type="Pfam" id="PF00912"/>
    </source>
</evidence>
<feature type="domain" description="Penicillin-binding C-terminal" evidence="14">
    <location>
        <begin position="745"/>
        <end position="826"/>
    </location>
</feature>
<comment type="pathway">
    <text evidence="1">Cell wall biogenesis; peptidoglycan biosynthesis.</text>
</comment>
<dbReference type="Gene3D" id="1.10.3810.10">
    <property type="entry name" value="Biosynthetic peptidoglycan transglycosylase-like"/>
    <property type="match status" value="1"/>
</dbReference>
<gene>
    <name evidence="15" type="primary">pbpC</name>
    <name evidence="15" type="ORF">POL67_23405</name>
</gene>
<dbReference type="Pfam" id="PF00912">
    <property type="entry name" value="Transgly"/>
    <property type="match status" value="1"/>
</dbReference>
<evidence type="ECO:0000256" key="11">
    <source>
        <dbReference type="ARBA" id="ARBA00049902"/>
    </source>
</evidence>
<dbReference type="Pfam" id="PF00905">
    <property type="entry name" value="Transpeptidase"/>
    <property type="match status" value="1"/>
</dbReference>
<reference evidence="15 16" key="1">
    <citation type="submission" date="2022-11" db="EMBL/GenBank/DDBJ databases">
        <title>Minimal conservation of predation-associated metabolite biosynthetic gene clusters underscores biosynthetic potential of Myxococcota including descriptions for ten novel species: Archangium lansinium sp. nov., Myxococcus landrumus sp. nov., Nannocystis bai.</title>
        <authorList>
            <person name="Ahearne A."/>
            <person name="Stevens C."/>
            <person name="Dowd S."/>
        </authorList>
    </citation>
    <scope>NUCLEOTIDE SEQUENCE [LARGE SCALE GENOMIC DNA]</scope>
    <source>
        <strain evidence="15 16">RJM3</strain>
    </source>
</reference>
<keyword evidence="5" id="KW-0645">Protease</keyword>
<evidence type="ECO:0000256" key="10">
    <source>
        <dbReference type="ARBA" id="ARBA00044770"/>
    </source>
</evidence>
<dbReference type="InterPro" id="IPR050396">
    <property type="entry name" value="Glycosyltr_51/Transpeptidase"/>
</dbReference>
<protein>
    <recommendedName>
        <fullName evidence="10">peptidoglycan glycosyltransferase</fullName>
        <ecNumber evidence="10">2.4.99.28</ecNumber>
    </recommendedName>
</protein>
<keyword evidence="7" id="KW-0808">Transferase</keyword>
<evidence type="ECO:0000256" key="6">
    <source>
        <dbReference type="ARBA" id="ARBA00022676"/>
    </source>
</evidence>
<dbReference type="InterPro" id="IPR012338">
    <property type="entry name" value="Beta-lactam/transpept-like"/>
</dbReference>
<feature type="domain" description="Penicillin-binding protein transpeptidase" evidence="12">
    <location>
        <begin position="333"/>
        <end position="586"/>
    </location>
</feature>
<dbReference type="InterPro" id="IPR001460">
    <property type="entry name" value="PCN-bd_Tpept"/>
</dbReference>
<evidence type="ECO:0000256" key="1">
    <source>
        <dbReference type="ARBA" id="ARBA00004752"/>
    </source>
</evidence>
<dbReference type="RefSeq" id="WP_271920663.1">
    <property type="nucleotide sequence ID" value="NZ_JAQNDO010000001.1"/>
</dbReference>
<keyword evidence="6" id="KW-0328">Glycosyltransferase</keyword>
<evidence type="ECO:0000256" key="8">
    <source>
        <dbReference type="ARBA" id="ARBA00022801"/>
    </source>
</evidence>
<accession>A0ABT5ETP7</accession>
<dbReference type="EC" id="2.4.99.28" evidence="10"/>
<comment type="similarity">
    <text evidence="2">In the C-terminal section; belongs to the transpeptidase family.</text>
</comment>
<keyword evidence="9" id="KW-0511">Multifunctional enzyme</keyword>
<evidence type="ECO:0000256" key="2">
    <source>
        <dbReference type="ARBA" id="ARBA00007090"/>
    </source>
</evidence>
<dbReference type="InterPro" id="IPR009647">
    <property type="entry name" value="PBP_C"/>
</dbReference>
<evidence type="ECO:0000313" key="16">
    <source>
        <dbReference type="Proteomes" id="UP001221411"/>
    </source>
</evidence>
<keyword evidence="4" id="KW-0121">Carboxypeptidase</keyword>
<dbReference type="EMBL" id="JAQNDO010000001">
    <property type="protein sequence ID" value="MDC0744297.1"/>
    <property type="molecule type" value="Genomic_DNA"/>
</dbReference>
<dbReference type="Proteomes" id="UP001221411">
    <property type="component" value="Unassembled WGS sequence"/>
</dbReference>
<comment type="catalytic activity">
    <reaction evidence="11">
        <text>[GlcNAc-(1-&gt;4)-Mur2Ac(oyl-L-Ala-gamma-D-Glu-L-Lys-D-Ala-D-Ala)](n)-di-trans,octa-cis-undecaprenyl diphosphate + beta-D-GlcNAc-(1-&gt;4)-Mur2Ac(oyl-L-Ala-gamma-D-Glu-L-Lys-D-Ala-D-Ala)-di-trans,octa-cis-undecaprenyl diphosphate = [GlcNAc-(1-&gt;4)-Mur2Ac(oyl-L-Ala-gamma-D-Glu-L-Lys-D-Ala-D-Ala)](n+1)-di-trans,octa-cis-undecaprenyl diphosphate + di-trans,octa-cis-undecaprenyl diphosphate + H(+)</text>
        <dbReference type="Rhea" id="RHEA:23708"/>
        <dbReference type="Rhea" id="RHEA-COMP:9602"/>
        <dbReference type="Rhea" id="RHEA-COMP:9603"/>
        <dbReference type="ChEBI" id="CHEBI:15378"/>
        <dbReference type="ChEBI" id="CHEBI:58405"/>
        <dbReference type="ChEBI" id="CHEBI:60033"/>
        <dbReference type="ChEBI" id="CHEBI:78435"/>
        <dbReference type="EC" id="2.4.99.28"/>
    </reaction>
</comment>
<dbReference type="PANTHER" id="PTHR32282">
    <property type="entry name" value="BINDING PROTEIN TRANSPEPTIDASE, PUTATIVE-RELATED"/>
    <property type="match status" value="1"/>
</dbReference>
<evidence type="ECO:0000256" key="3">
    <source>
        <dbReference type="ARBA" id="ARBA00007739"/>
    </source>
</evidence>
<dbReference type="InterPro" id="IPR011815">
    <property type="entry name" value="PBP_1c"/>
</dbReference>
<organism evidence="15 16">
    <name type="scientific">Polyangium mundeleinium</name>
    <dbReference type="NCBI Taxonomy" id="2995306"/>
    <lineage>
        <taxon>Bacteria</taxon>
        <taxon>Pseudomonadati</taxon>
        <taxon>Myxococcota</taxon>
        <taxon>Polyangia</taxon>
        <taxon>Polyangiales</taxon>
        <taxon>Polyangiaceae</taxon>
        <taxon>Polyangium</taxon>
    </lineage>
</organism>
<evidence type="ECO:0000256" key="5">
    <source>
        <dbReference type="ARBA" id="ARBA00022670"/>
    </source>
</evidence>
<name>A0ABT5ETP7_9BACT</name>
<evidence type="ECO:0000256" key="7">
    <source>
        <dbReference type="ARBA" id="ARBA00022679"/>
    </source>
</evidence>
<dbReference type="Pfam" id="PF06832">
    <property type="entry name" value="BiPBP_C"/>
    <property type="match status" value="1"/>
</dbReference>
<evidence type="ECO:0000256" key="9">
    <source>
        <dbReference type="ARBA" id="ARBA00023268"/>
    </source>
</evidence>
<evidence type="ECO:0000313" key="15">
    <source>
        <dbReference type="EMBL" id="MDC0744297.1"/>
    </source>
</evidence>
<dbReference type="SUPFAM" id="SSF53955">
    <property type="entry name" value="Lysozyme-like"/>
    <property type="match status" value="1"/>
</dbReference>
<dbReference type="Gene3D" id="3.40.710.10">
    <property type="entry name" value="DD-peptidase/beta-lactamase superfamily"/>
    <property type="match status" value="1"/>
</dbReference>
<dbReference type="PANTHER" id="PTHR32282:SF15">
    <property type="entry name" value="PENICILLIN-BINDING PROTEIN 1C"/>
    <property type="match status" value="1"/>
</dbReference>
<evidence type="ECO:0000256" key="4">
    <source>
        <dbReference type="ARBA" id="ARBA00022645"/>
    </source>
</evidence>
<keyword evidence="16" id="KW-1185">Reference proteome</keyword>
<dbReference type="InterPro" id="IPR023346">
    <property type="entry name" value="Lysozyme-like_dom_sf"/>
</dbReference>
<dbReference type="InterPro" id="IPR001264">
    <property type="entry name" value="Glyco_trans_51"/>
</dbReference>
<dbReference type="InterPro" id="IPR036950">
    <property type="entry name" value="PBP_transglycosylase"/>
</dbReference>
<evidence type="ECO:0000259" key="14">
    <source>
        <dbReference type="Pfam" id="PF06832"/>
    </source>
</evidence>
<dbReference type="NCBIfam" id="TIGR02073">
    <property type="entry name" value="PBP_1c"/>
    <property type="match status" value="1"/>
</dbReference>
<dbReference type="SUPFAM" id="SSF56601">
    <property type="entry name" value="beta-lactamase/transpeptidase-like"/>
    <property type="match status" value="1"/>
</dbReference>
<sequence>MTRSRLARALVRWLVPRSRRCRIELALAVIVSPILCLGLAAALTPLPPELGAADLTTADPSTVFLDRHGTVLCEVRAKDGTRARPVRLADIDPRVPRAVLAAEDKRFYLHPGVDPIAITRAAGQALLARGIVSGGSTLTQQLARTLVPRPRSVVGKLREMALALRIEASLSKPRILEEYLNRVAFGPSLRGIEAASRFYFDKSTRDLSLAEAAALASLPRGPTLYDPRRGTDLLKRRRDRVLERMRAARLADREDIDRALGEPLVLAPRGSGLGIPHLRRALLGGGKGIGTDELAGRATTITTTLDRGLQREIEILAVQTVERLAPRHVTAASVVVLDNETGDVLAYVGSPDIENEARLGHNDGVLAKRQPGSTLKPFVYGLGMEIGGFTAATILPDVDLHFPTPDGDYHPNNYDGRFHGAVRVREALGSSFNVPAIVASSRVGPERLLARLHDLGFASLDRSARDYGLALALGDGEVRLFELAAAYATLARGGLSVAPRAVREARAATGELLPLPAHLPRRVLDRRAAYVLTHILADRHARLATFGENSVLELPFPVAAKTGTSKGFRDNVTVGFTPSVTVAVWVGNFDGSPMSGVSGVTGAGPLFHDAMLAAARLYKEREFERPEGLVDVDICPLSGARPGPDCPHRRSEIVPRETSLATCDMHERVRIDRRNGLRAGPACTDASVDTRVFERYPPELAAWAENASRPVAPRASSPFCPETERAASVDAWGLRSGEPSYAPKPPRLRIAFPPDGARFVRDGALAAEEAIRVRIDAPSNARAVRLLVDGRAVVLTPPFERSLPLVPGEHTLVAEADGVSSEPVRFSVQ</sequence>